<evidence type="ECO:0000256" key="11">
    <source>
        <dbReference type="ARBA" id="ARBA00024382"/>
    </source>
</evidence>
<evidence type="ECO:0000256" key="6">
    <source>
        <dbReference type="ARBA" id="ARBA00022927"/>
    </source>
</evidence>
<dbReference type="Proteomes" id="UP000432715">
    <property type="component" value="Unassembled WGS sequence"/>
</dbReference>
<evidence type="ECO:0000256" key="12">
    <source>
        <dbReference type="ARBA" id="ARBA00024442"/>
    </source>
</evidence>
<dbReference type="GO" id="GO:0030254">
    <property type="term" value="P:protein secretion by the type III secretion system"/>
    <property type="evidence" value="ECO:0007669"/>
    <property type="project" value="InterPro"/>
</dbReference>
<comment type="similarity">
    <text evidence="10">Belongs to the ATPase alpha/beta chains family. T3SS ATPase subfamily.</text>
</comment>
<dbReference type="NCBIfam" id="TIGR03497">
    <property type="entry name" value="FliI_clade2"/>
    <property type="match status" value="1"/>
</dbReference>
<keyword evidence="16" id="KW-1185">Reference proteome</keyword>
<comment type="caution">
    <text evidence="15">The sequence shown here is derived from an EMBL/GenBank/DDBJ whole genome shotgun (WGS) entry which is preliminary data.</text>
</comment>
<evidence type="ECO:0000313" key="16">
    <source>
        <dbReference type="Proteomes" id="UP000432715"/>
    </source>
</evidence>
<dbReference type="Pfam" id="PF02874">
    <property type="entry name" value="ATP-synt_ab_N"/>
    <property type="match status" value="1"/>
</dbReference>
<dbReference type="AlphaFoldDB" id="A0A6I0F3K3"/>
<dbReference type="InterPro" id="IPR000194">
    <property type="entry name" value="ATPase_F1/V1/A1_a/bsu_nucl-bd"/>
</dbReference>
<dbReference type="GO" id="GO:0046961">
    <property type="term" value="F:proton-transporting ATPase activity, rotational mechanism"/>
    <property type="evidence" value="ECO:0007669"/>
    <property type="project" value="InterPro"/>
</dbReference>
<evidence type="ECO:0000256" key="9">
    <source>
        <dbReference type="ARBA" id="ARBA00023065"/>
    </source>
</evidence>
<dbReference type="GO" id="GO:0016887">
    <property type="term" value="F:ATP hydrolysis activity"/>
    <property type="evidence" value="ECO:0007669"/>
    <property type="project" value="InterPro"/>
</dbReference>
<dbReference type="FunFam" id="3.40.50.12240:FF:000002">
    <property type="entry name" value="Flagellum-specific ATP synthase FliI"/>
    <property type="match status" value="1"/>
</dbReference>
<dbReference type="InterPro" id="IPR050053">
    <property type="entry name" value="ATPase_alpha/beta_chains"/>
</dbReference>
<dbReference type="NCBIfam" id="TIGR01026">
    <property type="entry name" value="fliI_yscN"/>
    <property type="match status" value="1"/>
</dbReference>
<evidence type="ECO:0000256" key="5">
    <source>
        <dbReference type="ARBA" id="ARBA00022840"/>
    </source>
</evidence>
<dbReference type="InterPro" id="IPR013380">
    <property type="entry name" value="ATPase_T3SS_SctN"/>
</dbReference>
<proteinExistence type="inferred from homology"/>
<dbReference type="Gene3D" id="3.40.50.12240">
    <property type="match status" value="1"/>
</dbReference>
<evidence type="ECO:0000256" key="4">
    <source>
        <dbReference type="ARBA" id="ARBA00022741"/>
    </source>
</evidence>
<dbReference type="GO" id="GO:0008564">
    <property type="term" value="F:protein-exporting ATPase activity"/>
    <property type="evidence" value="ECO:0007669"/>
    <property type="project" value="UniProtKB-EC"/>
</dbReference>
<dbReference type="Pfam" id="PF18269">
    <property type="entry name" value="T3SS_ATPase_C"/>
    <property type="match status" value="1"/>
</dbReference>
<name>A0A6I0F3K3_9FIRM</name>
<dbReference type="GO" id="GO:0030257">
    <property type="term" value="C:type III protein secretion system complex"/>
    <property type="evidence" value="ECO:0007669"/>
    <property type="project" value="InterPro"/>
</dbReference>
<accession>A0A6I0F3K3</accession>
<keyword evidence="3" id="KW-0963">Cytoplasm</keyword>
<dbReference type="RefSeq" id="WP_151860511.1">
    <property type="nucleotide sequence ID" value="NZ_WBZC01000014.1"/>
</dbReference>
<dbReference type="EC" id="7.4.2.8" evidence="11"/>
<organism evidence="15 16">
    <name type="scientific">Alkaliphilus pronyensis</name>
    <dbReference type="NCBI Taxonomy" id="1482732"/>
    <lineage>
        <taxon>Bacteria</taxon>
        <taxon>Bacillati</taxon>
        <taxon>Bacillota</taxon>
        <taxon>Clostridia</taxon>
        <taxon>Peptostreptococcales</taxon>
        <taxon>Natronincolaceae</taxon>
        <taxon>Alkaliphilus</taxon>
    </lineage>
</organism>
<dbReference type="PANTHER" id="PTHR15184">
    <property type="entry name" value="ATP SYNTHASE"/>
    <property type="match status" value="1"/>
</dbReference>
<dbReference type="PANTHER" id="PTHR15184:SF9">
    <property type="entry name" value="SPI-1 TYPE 3 SECRETION SYSTEM ATPASE"/>
    <property type="match status" value="1"/>
</dbReference>
<evidence type="ECO:0000256" key="2">
    <source>
        <dbReference type="ARBA" id="ARBA00022448"/>
    </source>
</evidence>
<evidence type="ECO:0000256" key="7">
    <source>
        <dbReference type="ARBA" id="ARBA00022967"/>
    </source>
</evidence>
<dbReference type="GO" id="GO:0005524">
    <property type="term" value="F:ATP binding"/>
    <property type="evidence" value="ECO:0007669"/>
    <property type="project" value="UniProtKB-KW"/>
</dbReference>
<dbReference type="GO" id="GO:0071973">
    <property type="term" value="P:bacterial-type flagellum-dependent cell motility"/>
    <property type="evidence" value="ECO:0007669"/>
    <property type="project" value="InterPro"/>
</dbReference>
<keyword evidence="8" id="KW-0843">Virulence</keyword>
<keyword evidence="15" id="KW-0282">Flagellum</keyword>
<dbReference type="GO" id="GO:0044780">
    <property type="term" value="P:bacterial-type flagellum assembly"/>
    <property type="evidence" value="ECO:0007669"/>
    <property type="project" value="InterPro"/>
</dbReference>
<dbReference type="InterPro" id="IPR040627">
    <property type="entry name" value="T3SS_ATPase_C"/>
</dbReference>
<keyword evidence="9" id="KW-0406">Ion transport</keyword>
<dbReference type="SMART" id="SM00382">
    <property type="entry name" value="AAA"/>
    <property type="match status" value="1"/>
</dbReference>
<dbReference type="NCBIfam" id="TIGR02546">
    <property type="entry name" value="III_secr_ATP"/>
    <property type="match status" value="1"/>
</dbReference>
<keyword evidence="2" id="KW-0813">Transport</keyword>
<protein>
    <recommendedName>
        <fullName evidence="12">Type 3 secretion system ATPase</fullName>
        <ecNumber evidence="11">7.4.2.8</ecNumber>
    </recommendedName>
</protein>
<evidence type="ECO:0000256" key="3">
    <source>
        <dbReference type="ARBA" id="ARBA00022490"/>
    </source>
</evidence>
<reference evidence="15 16" key="1">
    <citation type="submission" date="2019-10" db="EMBL/GenBank/DDBJ databases">
        <title>Alkaliphilus serpentinus sp. nov. and Alkaliphilus pronyensis sp. nov., two novel anaerobic alkaliphilic species isolated from the serpentinized-hosted hydrothermal field of the Prony Bay (New Caledonia).</title>
        <authorList>
            <person name="Postec A."/>
        </authorList>
    </citation>
    <scope>NUCLEOTIDE SEQUENCE [LARGE SCALE GENOMIC DNA]</scope>
    <source>
        <strain evidence="15 16">LacV</strain>
    </source>
</reference>
<dbReference type="InterPro" id="IPR005714">
    <property type="entry name" value="ATPase_T3SS_FliI/YscN"/>
</dbReference>
<dbReference type="OrthoDB" id="9802718at2"/>
<evidence type="ECO:0000256" key="1">
    <source>
        <dbReference type="ARBA" id="ARBA00004496"/>
    </source>
</evidence>
<comment type="subcellular location">
    <subcellularLocation>
        <location evidence="1">Cytoplasm</location>
    </subcellularLocation>
</comment>
<dbReference type="CDD" id="cd18117">
    <property type="entry name" value="ATP-synt_flagellum-secretory_path_III_N"/>
    <property type="match status" value="1"/>
</dbReference>
<comment type="catalytic activity">
    <reaction evidence="13">
        <text>ATP + H2O + cellular proteinSide 1 = ADP + phosphate + cellular proteinSide 2.</text>
        <dbReference type="EC" id="7.4.2.8"/>
    </reaction>
</comment>
<dbReference type="InterPro" id="IPR027417">
    <property type="entry name" value="P-loop_NTPase"/>
</dbReference>
<keyword evidence="6" id="KW-0653">Protein transport</keyword>
<dbReference type="InterPro" id="IPR003593">
    <property type="entry name" value="AAA+_ATPase"/>
</dbReference>
<evidence type="ECO:0000313" key="15">
    <source>
        <dbReference type="EMBL" id="KAB3535942.1"/>
    </source>
</evidence>
<dbReference type="CDD" id="cd18114">
    <property type="entry name" value="ATP-synt_flagellum-secretory_path_III_C"/>
    <property type="match status" value="1"/>
</dbReference>
<feature type="domain" description="AAA+ ATPase" evidence="14">
    <location>
        <begin position="159"/>
        <end position="340"/>
    </location>
</feature>
<dbReference type="Pfam" id="PF00006">
    <property type="entry name" value="ATP-synt_ab"/>
    <property type="match status" value="1"/>
</dbReference>
<keyword evidence="5" id="KW-0067">ATP-binding</keyword>
<keyword evidence="4" id="KW-0547">Nucleotide-binding</keyword>
<dbReference type="GO" id="GO:0046933">
    <property type="term" value="F:proton-transporting ATP synthase activity, rotational mechanism"/>
    <property type="evidence" value="ECO:0007669"/>
    <property type="project" value="TreeGrafter"/>
</dbReference>
<evidence type="ECO:0000256" key="8">
    <source>
        <dbReference type="ARBA" id="ARBA00023026"/>
    </source>
</evidence>
<dbReference type="GO" id="GO:0005737">
    <property type="term" value="C:cytoplasm"/>
    <property type="evidence" value="ECO:0007669"/>
    <property type="project" value="UniProtKB-SubCell"/>
</dbReference>
<evidence type="ECO:0000256" key="13">
    <source>
        <dbReference type="ARBA" id="ARBA00034006"/>
    </source>
</evidence>
<dbReference type="CDD" id="cd01136">
    <property type="entry name" value="ATPase_flagellum-secretory_path_III"/>
    <property type="match status" value="1"/>
</dbReference>
<dbReference type="InterPro" id="IPR004100">
    <property type="entry name" value="ATPase_F1/V1/A1_a/bsu_N"/>
</dbReference>
<keyword evidence="15" id="KW-0966">Cell projection</keyword>
<dbReference type="InterPro" id="IPR022425">
    <property type="entry name" value="FliI_clade2"/>
</dbReference>
<dbReference type="EMBL" id="WBZC01000014">
    <property type="protein sequence ID" value="KAB3535942.1"/>
    <property type="molecule type" value="Genomic_DNA"/>
</dbReference>
<evidence type="ECO:0000259" key="14">
    <source>
        <dbReference type="SMART" id="SM00382"/>
    </source>
</evidence>
<dbReference type="SUPFAM" id="SSF52540">
    <property type="entry name" value="P-loop containing nucleoside triphosphate hydrolases"/>
    <property type="match status" value="1"/>
</dbReference>
<sequence>MALTNFNKYIEAIQSTDLIRYTGQVSQVIGLTIESIGPAVKIGEVCIIHTLKGKKPVLAEAVGFKEKKVLLMPLGEMEGIGPGSKVEATGTSLKVKVGSGLLGRVLDGLGEPIDGKGPIVASKNYPVMGIPPNPLARKRIKEPLTVGIRAIDGMLTCGNGQRIGIFSGSGVGKSTLLGMIARNTQADVNVIALIGERGREVKEFIENDLQEEGLKRSVVIVATSDQPPLIRMKGALLATSIAEYFRDLGSNVMLLMDSLTRFSMAQREIGLAIGEPPVTKGYTPSVFTVLPRLLERSGTSEEGSITGLYTVLVDGDDMNEPIADAVRGILDGHIVLSRKLANKNHYPAIDILSSVSRVMPNIVDNNHLAAASKIKEILATYNESEDLINIGAYVKGTNKKIDYSISKIEEISNFLTQGTHEKANFADTSEAMIQILNK</sequence>
<gene>
    <name evidence="15" type="primary">fliI</name>
    <name evidence="15" type="ORF">F8154_05035</name>
</gene>
<evidence type="ECO:0000256" key="10">
    <source>
        <dbReference type="ARBA" id="ARBA00024342"/>
    </source>
</evidence>
<keyword evidence="7" id="KW-1278">Translocase</keyword>
<keyword evidence="15" id="KW-0969">Cilium</keyword>